<dbReference type="Proteomes" id="UP001065322">
    <property type="component" value="Chromosome"/>
</dbReference>
<dbReference type="Pfam" id="PF09375">
    <property type="entry name" value="Peptidase_M75"/>
    <property type="match status" value="1"/>
</dbReference>
<name>A0ABY6A687_9GAMM</name>
<evidence type="ECO:0000256" key="3">
    <source>
        <dbReference type="SAM" id="SignalP"/>
    </source>
</evidence>
<dbReference type="PROSITE" id="PS51257">
    <property type="entry name" value="PROKAR_LIPOPROTEIN"/>
    <property type="match status" value="1"/>
</dbReference>
<dbReference type="InterPro" id="IPR018976">
    <property type="entry name" value="Imelysin-like"/>
</dbReference>
<dbReference type="RefSeq" id="WP_260998488.1">
    <property type="nucleotide sequence ID" value="NZ_CP054475.1"/>
</dbReference>
<comment type="subcellular location">
    <subcellularLocation>
        <location evidence="1">Cell envelope</location>
    </subcellularLocation>
</comment>
<evidence type="ECO:0000259" key="4">
    <source>
        <dbReference type="Pfam" id="PF09375"/>
    </source>
</evidence>
<accession>A0ABY6A687</accession>
<dbReference type="Gene3D" id="1.20.1420.20">
    <property type="entry name" value="M75 peptidase, HXXE motif"/>
    <property type="match status" value="1"/>
</dbReference>
<proteinExistence type="predicted"/>
<evidence type="ECO:0000313" key="5">
    <source>
        <dbReference type="EMBL" id="UXD86537.1"/>
    </source>
</evidence>
<evidence type="ECO:0000313" key="6">
    <source>
        <dbReference type="Proteomes" id="UP001065322"/>
    </source>
</evidence>
<keyword evidence="6" id="KW-1185">Reference proteome</keyword>
<gene>
    <name evidence="5" type="ORF">HUF19_03340</name>
</gene>
<feature type="chain" id="PRO_5047390689" description="Imelysin-like domain-containing protein" evidence="3">
    <location>
        <begin position="20"/>
        <end position="360"/>
    </location>
</feature>
<dbReference type="InterPro" id="IPR038352">
    <property type="entry name" value="Imelysin_sf"/>
</dbReference>
<sequence>MNFLLFRSLLFSAAGLLLTACGGERVNDPVTVTQSSLDKALQELTDNSIIPAVNDFASQSAALTNQAEAFCSAPDAAGLTAVQQQWRTLADSWYRLLPLNFGPADDDLVFPPYIYIDSLRQRGNNYSATVRSEINTLLGNTTELNSSYFDNRNFQYVGLLALEIAVFERAADASTNAADIVAEYQAQPRKCGILTGLSNALQVKADYIHNGWTLNHKATGKPYRELFLSNQLDDGTPALTQLLTSAQEFLDYLQQRNVATVAAQSSGYNWPLMATAIDSIEEILQGNSASTLSLFSLMTAAGYDAAVSAVRSNITAARDNISNQDALLFKSSAAQLDGNFKREIPDGLEVDLGINFTDGD</sequence>
<protein>
    <recommendedName>
        <fullName evidence="4">Imelysin-like domain-containing protein</fullName>
    </recommendedName>
</protein>
<evidence type="ECO:0000256" key="1">
    <source>
        <dbReference type="ARBA" id="ARBA00004196"/>
    </source>
</evidence>
<feature type="domain" description="Imelysin-like" evidence="4">
    <location>
        <begin position="50"/>
        <end position="325"/>
    </location>
</feature>
<evidence type="ECO:0000256" key="2">
    <source>
        <dbReference type="ARBA" id="ARBA00022729"/>
    </source>
</evidence>
<keyword evidence="2 3" id="KW-0732">Signal</keyword>
<dbReference type="EMBL" id="CP054475">
    <property type="protein sequence ID" value="UXD86537.1"/>
    <property type="molecule type" value="Genomic_DNA"/>
</dbReference>
<organism evidence="5 6">
    <name type="scientific">Thalassolituus hydrocarboniclasticus</name>
    <dbReference type="NCBI Taxonomy" id="2742796"/>
    <lineage>
        <taxon>Bacteria</taxon>
        <taxon>Pseudomonadati</taxon>
        <taxon>Pseudomonadota</taxon>
        <taxon>Gammaproteobacteria</taxon>
        <taxon>Oceanospirillales</taxon>
        <taxon>Oceanospirillaceae</taxon>
        <taxon>Thalassolituus</taxon>
    </lineage>
</organism>
<feature type="signal peptide" evidence="3">
    <location>
        <begin position="1"/>
        <end position="19"/>
    </location>
</feature>
<reference evidence="6" key="1">
    <citation type="submission" date="2020-06" db="EMBL/GenBank/DDBJ databases">
        <title>Thalassolituus marinus alknpb1M-1, a hydrocarbon-degrading bacterium isolated from the deep-sea overlying water using an in-situ strategy from the South China Sea basin.</title>
        <authorList>
            <person name="Dong C."/>
            <person name="Chen Y."/>
            <person name="Shao Z."/>
        </authorList>
    </citation>
    <scope>NUCLEOTIDE SEQUENCE [LARGE SCALE GENOMIC DNA]</scope>
    <source>
        <strain evidence="6">alknpb1M-1</strain>
    </source>
</reference>